<dbReference type="SUPFAM" id="SSF47203">
    <property type="entry name" value="Acyl-CoA dehydrogenase C-terminal domain-like"/>
    <property type="match status" value="1"/>
</dbReference>
<evidence type="ECO:0000256" key="3">
    <source>
        <dbReference type="ARBA" id="ARBA00022630"/>
    </source>
</evidence>
<dbReference type="PANTHER" id="PTHR43292:SF4">
    <property type="entry name" value="ACYL-COA DEHYDROGENASE FADE34"/>
    <property type="match status" value="1"/>
</dbReference>
<dbReference type="InterPro" id="IPR009075">
    <property type="entry name" value="AcylCo_DH/oxidase_C"/>
</dbReference>
<evidence type="ECO:0000259" key="9">
    <source>
        <dbReference type="Pfam" id="PF02771"/>
    </source>
</evidence>
<dbReference type="GO" id="GO:0005886">
    <property type="term" value="C:plasma membrane"/>
    <property type="evidence" value="ECO:0007669"/>
    <property type="project" value="TreeGrafter"/>
</dbReference>
<name>S5DK81_9ACTN</name>
<dbReference type="Gene3D" id="1.20.140.10">
    <property type="entry name" value="Butyryl-CoA Dehydrogenase, subunit A, domain 3"/>
    <property type="match status" value="1"/>
</dbReference>
<organism evidence="10">
    <name type="scientific">Candidatus Actinomarina minuta</name>
    <dbReference type="NCBI Taxonomy" id="1389454"/>
    <lineage>
        <taxon>Bacteria</taxon>
        <taxon>Bacillati</taxon>
        <taxon>Actinomycetota</taxon>
        <taxon>Actinomycetes</taxon>
        <taxon>Candidatus Actinomarinidae</taxon>
        <taxon>Candidatus Actinomarinales</taxon>
        <taxon>Candidatus Actinomarineae</taxon>
        <taxon>Candidatus Actinomarinaceae</taxon>
        <taxon>Candidatus Actinomarina</taxon>
    </lineage>
</organism>
<dbReference type="Gene3D" id="2.40.110.10">
    <property type="entry name" value="Butyryl-CoA Dehydrogenase, subunit A, domain 2"/>
    <property type="match status" value="1"/>
</dbReference>
<dbReference type="InterPro" id="IPR052161">
    <property type="entry name" value="Mycobact_Acyl-CoA_DH"/>
</dbReference>
<feature type="domain" description="Acyl-CoA dehydrogenase/oxidase N-terminal" evidence="9">
    <location>
        <begin position="26"/>
        <end position="113"/>
    </location>
</feature>
<dbReference type="InterPro" id="IPR046373">
    <property type="entry name" value="Acyl-CoA_Oxase/DH_mid-dom_sf"/>
</dbReference>
<dbReference type="InterPro" id="IPR009100">
    <property type="entry name" value="AcylCoA_DH/oxidase_NM_dom_sf"/>
</dbReference>
<feature type="domain" description="Acyl-CoA oxidase/dehydrogenase middle" evidence="8">
    <location>
        <begin position="118"/>
        <end position="212"/>
    </location>
</feature>
<dbReference type="EMBL" id="KC811126">
    <property type="protein sequence ID" value="AGQ19236.1"/>
    <property type="molecule type" value="Genomic_DNA"/>
</dbReference>
<comment type="cofactor">
    <cofactor evidence="1 6">
        <name>FAD</name>
        <dbReference type="ChEBI" id="CHEBI:57692"/>
    </cofactor>
</comment>
<dbReference type="Pfam" id="PF02771">
    <property type="entry name" value="Acyl-CoA_dh_N"/>
    <property type="match status" value="1"/>
</dbReference>
<dbReference type="FunFam" id="2.40.110.10:FF:000011">
    <property type="entry name" value="Acyl-CoA dehydrogenase FadE34"/>
    <property type="match status" value="1"/>
</dbReference>
<dbReference type="InterPro" id="IPR036250">
    <property type="entry name" value="AcylCo_DH-like_C"/>
</dbReference>
<evidence type="ECO:0000259" key="8">
    <source>
        <dbReference type="Pfam" id="PF02770"/>
    </source>
</evidence>
<proteinExistence type="inferred from homology"/>
<dbReference type="InterPro" id="IPR037069">
    <property type="entry name" value="AcylCoA_DH/ox_N_sf"/>
</dbReference>
<keyword evidence="4 6" id="KW-0274">FAD</keyword>
<dbReference type="InterPro" id="IPR006091">
    <property type="entry name" value="Acyl-CoA_Oxase/DH_mid-dom"/>
</dbReference>
<feature type="domain" description="Acyl-CoA dehydrogenase/oxidase C-terminal" evidence="7">
    <location>
        <begin position="224"/>
        <end position="385"/>
    </location>
</feature>
<reference evidence="10" key="1">
    <citation type="journal article" date="2013" name="Sci. Rep.">
        <title>Metagenomics uncovers a new group of low GC and ultra-small marine Actinobacteria.</title>
        <authorList>
            <person name="Ghai R."/>
            <person name="Mizuno C.M."/>
            <person name="Picazo A."/>
            <person name="Camacho A."/>
            <person name="Rodriguez-Valera F."/>
        </authorList>
    </citation>
    <scope>NUCLEOTIDE SEQUENCE</scope>
</reference>
<sequence>MTKIDTKPLDSEELVKSKLQELIDFRKDDQDIREFWGKQFDLGLAWVQFPEGAGGLGLNPKYQLLITETLRNEGISQQNKIANILGIGMGAPTIVEYGTAEQISKYLRPMFTTEEIWCQLFSEPGSGSDLASLSTKAVDDGDGYIVNGQKVWTTLGHLAKWGLIVTRTDPNVPKHRGLTFFIVDMESEGVDVRPLRQITGEAEFNEVYFTDVKIPKENMLGAVGDGWRVSLAILMNERVAIGGNVRERGSGAPGHLVQLWKDNELDDPVTKDKLVSLWIEQEAVRLTNMRAIENREKGTPGPEGSTSKLYEAEINKSSYEFGMEMLGNEGLLFPRGYALTQPELNFDNETFGFTDTQSLFLRSRANSIEGGTSEIMRNIIAERVLGLPSETKLDKDKAWKDIPRS</sequence>
<dbReference type="Pfam" id="PF02770">
    <property type="entry name" value="Acyl-CoA_dh_M"/>
    <property type="match status" value="1"/>
</dbReference>
<evidence type="ECO:0000256" key="6">
    <source>
        <dbReference type="RuleBase" id="RU362125"/>
    </source>
</evidence>
<dbReference type="PANTHER" id="PTHR43292">
    <property type="entry name" value="ACYL-COA DEHYDROGENASE"/>
    <property type="match status" value="1"/>
</dbReference>
<dbReference type="Gene3D" id="1.10.540.10">
    <property type="entry name" value="Acyl-CoA dehydrogenase/oxidase, N-terminal domain"/>
    <property type="match status" value="1"/>
</dbReference>
<dbReference type="InterPro" id="IPR013786">
    <property type="entry name" value="AcylCoA_DH/ox_N"/>
</dbReference>
<dbReference type="GO" id="GO:0016627">
    <property type="term" value="F:oxidoreductase activity, acting on the CH-CH group of donors"/>
    <property type="evidence" value="ECO:0007669"/>
    <property type="project" value="InterPro"/>
</dbReference>
<comment type="similarity">
    <text evidence="2 6">Belongs to the acyl-CoA dehydrogenase family.</text>
</comment>
<keyword evidence="3 6" id="KW-0285">Flavoprotein</keyword>
<evidence type="ECO:0000256" key="5">
    <source>
        <dbReference type="ARBA" id="ARBA00023002"/>
    </source>
</evidence>
<evidence type="ECO:0000259" key="7">
    <source>
        <dbReference type="Pfam" id="PF00441"/>
    </source>
</evidence>
<dbReference type="AlphaFoldDB" id="S5DK81"/>
<protein>
    <submittedName>
        <fullName evidence="10">Acyl-CoA dehydrogenases</fullName>
    </submittedName>
</protein>
<dbReference type="SUPFAM" id="SSF56645">
    <property type="entry name" value="Acyl-CoA dehydrogenase NM domain-like"/>
    <property type="match status" value="1"/>
</dbReference>
<accession>S5DK81</accession>
<dbReference type="GO" id="GO:0050660">
    <property type="term" value="F:flavin adenine dinucleotide binding"/>
    <property type="evidence" value="ECO:0007669"/>
    <property type="project" value="InterPro"/>
</dbReference>
<evidence type="ECO:0000256" key="2">
    <source>
        <dbReference type="ARBA" id="ARBA00009347"/>
    </source>
</evidence>
<evidence type="ECO:0000256" key="4">
    <source>
        <dbReference type="ARBA" id="ARBA00022827"/>
    </source>
</evidence>
<evidence type="ECO:0000256" key="1">
    <source>
        <dbReference type="ARBA" id="ARBA00001974"/>
    </source>
</evidence>
<dbReference type="Pfam" id="PF00441">
    <property type="entry name" value="Acyl-CoA_dh_1"/>
    <property type="match status" value="1"/>
</dbReference>
<evidence type="ECO:0000313" key="10">
    <source>
        <dbReference type="EMBL" id="AGQ19236.1"/>
    </source>
</evidence>
<keyword evidence="5 6" id="KW-0560">Oxidoreductase</keyword>